<sequence length="326" mass="35537">MWFLPGPMEEEPDYLPPGPRTEPRETAVLDDWRRAEAGNAARLARVAGRVGALDDRLKRGPEGWRHRLALIEAADLSWFVGDRIGPDRLALWISMRLSGMQDDTAALARVGWAVRRLTGGPGPEVDLSAFLDRRDPENMADEAEPFADRAGGWLELIAQSADLHSITRACMGFHLWSLAGLGQLGDRMEAAVTAARIVVGEGKGAVFAPLAMGGAGGLRAGGMPAERLVRWLDGMENALLTAMRHLDDIDAWSARAEAIMTPLSGKVPPAVRRALTEWPLVSAPMAEVLTGASRAAVQRNLAWMEERGLIREVTGQGRFRMWRVVA</sequence>
<organism evidence="2 3">
    <name type="scientific">Thalassovita taeanensis</name>
    <dbReference type="NCBI Taxonomy" id="657014"/>
    <lineage>
        <taxon>Bacteria</taxon>
        <taxon>Pseudomonadati</taxon>
        <taxon>Pseudomonadota</taxon>
        <taxon>Alphaproteobacteria</taxon>
        <taxon>Rhodobacterales</taxon>
        <taxon>Roseobacteraceae</taxon>
        <taxon>Thalassovita</taxon>
    </lineage>
</organism>
<feature type="region of interest" description="Disordered" evidence="1">
    <location>
        <begin position="1"/>
        <end position="23"/>
    </location>
</feature>
<protein>
    <submittedName>
        <fullName evidence="2">HTH DNA binding domain-containing protein</fullName>
    </submittedName>
</protein>
<evidence type="ECO:0000313" key="3">
    <source>
        <dbReference type="Proteomes" id="UP000198634"/>
    </source>
</evidence>
<gene>
    <name evidence="2" type="ORF">SAMN04488092_1269</name>
</gene>
<reference evidence="2 3" key="1">
    <citation type="submission" date="2016-10" db="EMBL/GenBank/DDBJ databases">
        <authorList>
            <person name="de Groot N.N."/>
        </authorList>
    </citation>
    <scope>NUCLEOTIDE SEQUENCE [LARGE SCALE GENOMIC DNA]</scope>
    <source>
        <strain evidence="2 3">DSM 22007</strain>
    </source>
</reference>
<evidence type="ECO:0000313" key="2">
    <source>
        <dbReference type="EMBL" id="SER09115.1"/>
    </source>
</evidence>
<dbReference type="OrthoDB" id="8455637at2"/>
<name>A0A1H9LD88_9RHOB</name>
<dbReference type="STRING" id="657014.SAMN04488092_1269"/>
<dbReference type="EMBL" id="FOEP01000026">
    <property type="protein sequence ID" value="SER09115.1"/>
    <property type="molecule type" value="Genomic_DNA"/>
</dbReference>
<keyword evidence="3" id="KW-1185">Reference proteome</keyword>
<accession>A0A1H9LD88</accession>
<dbReference type="AlphaFoldDB" id="A0A1H9LD88"/>
<dbReference type="Proteomes" id="UP000198634">
    <property type="component" value="Unassembled WGS sequence"/>
</dbReference>
<dbReference type="RefSeq" id="WP_090271426.1">
    <property type="nucleotide sequence ID" value="NZ_FOEP01000026.1"/>
</dbReference>
<evidence type="ECO:0000256" key="1">
    <source>
        <dbReference type="SAM" id="MobiDB-lite"/>
    </source>
</evidence>
<proteinExistence type="predicted"/>